<organism evidence="4 5">
    <name type="scientific">Paenibacillus oenotherae</name>
    <dbReference type="NCBI Taxonomy" id="1435645"/>
    <lineage>
        <taxon>Bacteria</taxon>
        <taxon>Bacillati</taxon>
        <taxon>Bacillota</taxon>
        <taxon>Bacilli</taxon>
        <taxon>Bacillales</taxon>
        <taxon>Paenibacillaceae</taxon>
        <taxon>Paenibacillus</taxon>
    </lineage>
</organism>
<dbReference type="InterPro" id="IPR043130">
    <property type="entry name" value="CDP-OH_PTrfase_TM_dom"/>
</dbReference>
<keyword evidence="5" id="KW-1185">Reference proteome</keyword>
<sequence>MRNQRMFPALQFMNVPNGLTTLSIITGFASFILLVENALPWAFTCYAFTVLLDRMDGIAARRLGQSSPLGGQLDSLADAVNFCLYPPLFIWMLQEQALPILPCLLLYVGAGVWRLAYFNIAGMEETERGAYFTGVPTTVCASWFIIVYALLHACGANSALQAIVWSVYFLLAAVLMLSSIPYAKNGIATKLLYLLIPGSVVLIWVVV</sequence>
<dbReference type="EMBL" id="JAHZIJ010000021">
    <property type="protein sequence ID" value="MBW7477206.1"/>
    <property type="molecule type" value="Genomic_DNA"/>
</dbReference>
<keyword evidence="1 2" id="KW-0808">Transferase</keyword>
<evidence type="ECO:0000256" key="2">
    <source>
        <dbReference type="RuleBase" id="RU003750"/>
    </source>
</evidence>
<gene>
    <name evidence="4" type="ORF">K0T92_21040</name>
</gene>
<keyword evidence="3" id="KW-0472">Membrane</keyword>
<proteinExistence type="inferred from homology"/>
<dbReference type="PROSITE" id="PS00379">
    <property type="entry name" value="CDP_ALCOHOL_P_TRANSF"/>
    <property type="match status" value="1"/>
</dbReference>
<feature type="transmembrane region" description="Helical" evidence="3">
    <location>
        <begin position="99"/>
        <end position="117"/>
    </location>
</feature>
<comment type="similarity">
    <text evidence="2">Belongs to the CDP-alcohol phosphatidyltransferase class-I family.</text>
</comment>
<dbReference type="Gene3D" id="1.20.120.1760">
    <property type="match status" value="1"/>
</dbReference>
<evidence type="ECO:0000313" key="5">
    <source>
        <dbReference type="Proteomes" id="UP000812277"/>
    </source>
</evidence>
<feature type="transmembrane region" description="Helical" evidence="3">
    <location>
        <begin position="12"/>
        <end position="32"/>
    </location>
</feature>
<keyword evidence="3" id="KW-1133">Transmembrane helix</keyword>
<dbReference type="InterPro" id="IPR048254">
    <property type="entry name" value="CDP_ALCOHOL_P_TRANSF_CS"/>
</dbReference>
<comment type="caution">
    <text evidence="4">The sequence shown here is derived from an EMBL/GenBank/DDBJ whole genome shotgun (WGS) entry which is preliminary data.</text>
</comment>
<dbReference type="InterPro" id="IPR000462">
    <property type="entry name" value="CDP-OH_P_trans"/>
</dbReference>
<reference evidence="4 5" key="1">
    <citation type="submission" date="2021-07" db="EMBL/GenBank/DDBJ databases">
        <title>Paenibacillus radiodurans sp. nov., isolated from the southeastern edge of Tengger Desert.</title>
        <authorList>
            <person name="Zhang G."/>
        </authorList>
    </citation>
    <scope>NUCLEOTIDE SEQUENCE [LARGE SCALE GENOMIC DNA]</scope>
    <source>
        <strain evidence="4 5">DT7-4</strain>
    </source>
</reference>
<name>A0ABS7DBE3_9BACL</name>
<accession>A0ABS7DBE3</accession>
<feature type="transmembrane region" description="Helical" evidence="3">
    <location>
        <begin position="163"/>
        <end position="183"/>
    </location>
</feature>
<keyword evidence="3" id="KW-0812">Transmembrane</keyword>
<dbReference type="RefSeq" id="WP_219874456.1">
    <property type="nucleotide sequence ID" value="NZ_JAHZIJ010000021.1"/>
</dbReference>
<dbReference type="Proteomes" id="UP000812277">
    <property type="component" value="Unassembled WGS sequence"/>
</dbReference>
<dbReference type="Pfam" id="PF01066">
    <property type="entry name" value="CDP-OH_P_transf"/>
    <property type="match status" value="1"/>
</dbReference>
<feature type="transmembrane region" description="Helical" evidence="3">
    <location>
        <begin position="129"/>
        <end position="151"/>
    </location>
</feature>
<protein>
    <submittedName>
        <fullName evidence="4">CDP-alcohol phosphatidyltransferase family protein</fullName>
    </submittedName>
</protein>
<evidence type="ECO:0000256" key="1">
    <source>
        <dbReference type="ARBA" id="ARBA00022679"/>
    </source>
</evidence>
<evidence type="ECO:0000256" key="3">
    <source>
        <dbReference type="SAM" id="Phobius"/>
    </source>
</evidence>
<evidence type="ECO:0000313" key="4">
    <source>
        <dbReference type="EMBL" id="MBW7477206.1"/>
    </source>
</evidence>
<feature type="transmembrane region" description="Helical" evidence="3">
    <location>
        <begin position="190"/>
        <end position="206"/>
    </location>
</feature>